<gene>
    <name evidence="1" type="ORF">SAMN05421841_3826</name>
</gene>
<dbReference type="Proteomes" id="UP000199469">
    <property type="component" value="Unassembled WGS sequence"/>
</dbReference>
<proteinExistence type="predicted"/>
<evidence type="ECO:0000313" key="1">
    <source>
        <dbReference type="EMBL" id="SEW48551.1"/>
    </source>
</evidence>
<protein>
    <submittedName>
        <fullName evidence="1">Uncharacterized protein</fullName>
    </submittedName>
</protein>
<organism evidence="1 2">
    <name type="scientific">Chryseobacterium wanjuense</name>
    <dbReference type="NCBI Taxonomy" id="356305"/>
    <lineage>
        <taxon>Bacteria</taxon>
        <taxon>Pseudomonadati</taxon>
        <taxon>Bacteroidota</taxon>
        <taxon>Flavobacteriia</taxon>
        <taxon>Flavobacteriales</taxon>
        <taxon>Weeksellaceae</taxon>
        <taxon>Chryseobacterium group</taxon>
        <taxon>Chryseobacterium</taxon>
    </lineage>
</organism>
<dbReference type="STRING" id="356305.SAMN05421841_3826"/>
<dbReference type="AlphaFoldDB" id="A0A1I0S293"/>
<accession>A0A1I0S293</accession>
<name>A0A1I0S293_9FLAO</name>
<dbReference type="RefSeq" id="WP_170835753.1">
    <property type="nucleotide sequence ID" value="NZ_FOIU01000004.1"/>
</dbReference>
<keyword evidence="2" id="KW-1185">Reference proteome</keyword>
<sequence>MKLKTYFFNTKFFVKSAFFVLLISFCHLQSQRTLTVGGTNWTVTIPSITEAGSNYTGTYESATNQILLAASVPLLLGSGKVSVHYEANPTWNSNLILHARRTGNGTTACLTCSITGGTIYITVPLTTDVELFRIQAIVALASYTNIPVQLELSGVSVTIPATTYNSRVVFTISAL</sequence>
<reference evidence="2" key="1">
    <citation type="submission" date="2016-10" db="EMBL/GenBank/DDBJ databases">
        <authorList>
            <person name="Varghese N."/>
            <person name="Submissions S."/>
        </authorList>
    </citation>
    <scope>NUCLEOTIDE SEQUENCE [LARGE SCALE GENOMIC DNA]</scope>
    <source>
        <strain evidence="2">DSM 17724</strain>
    </source>
</reference>
<evidence type="ECO:0000313" key="2">
    <source>
        <dbReference type="Proteomes" id="UP000199469"/>
    </source>
</evidence>
<dbReference type="EMBL" id="FOIU01000004">
    <property type="protein sequence ID" value="SEW48551.1"/>
    <property type="molecule type" value="Genomic_DNA"/>
</dbReference>